<sequence length="147" mass="16280">MKKQAARLESVVPEQNMVLAATYSDGRVLRVNLTDLASRLQTFAALEDPAEFATAKVADFGWTLEWDCGASLDSDRLIEMALEQAGMAENVNFRRWQDANHLSLTDAANAIGLTRRTVSQYRTGARPVPRIVGLACKGWEAERNLRA</sequence>
<dbReference type="GO" id="GO:0003677">
    <property type="term" value="F:DNA binding"/>
    <property type="evidence" value="ECO:0007669"/>
    <property type="project" value="InterPro"/>
</dbReference>
<evidence type="ECO:0008006" key="3">
    <source>
        <dbReference type="Google" id="ProtNLM"/>
    </source>
</evidence>
<dbReference type="Gene3D" id="1.10.260.40">
    <property type="entry name" value="lambda repressor-like DNA-binding domains"/>
    <property type="match status" value="1"/>
</dbReference>
<dbReference type="InterPro" id="IPR010982">
    <property type="entry name" value="Lambda_DNA-bd_dom_sf"/>
</dbReference>
<proteinExistence type="predicted"/>
<dbReference type="Gene3D" id="3.30.2020.10">
    <property type="entry name" value="NE0471-like N-terminal domain"/>
    <property type="match status" value="1"/>
</dbReference>
<gene>
    <name evidence="1" type="ORF">BWK72_04215</name>
</gene>
<organism evidence="1 2">
    <name type="scientific">Rhodoferax ferrireducens</name>
    <dbReference type="NCBI Taxonomy" id="192843"/>
    <lineage>
        <taxon>Bacteria</taxon>
        <taxon>Pseudomonadati</taxon>
        <taxon>Pseudomonadota</taxon>
        <taxon>Betaproteobacteria</taxon>
        <taxon>Burkholderiales</taxon>
        <taxon>Comamonadaceae</taxon>
        <taxon>Rhodoferax</taxon>
    </lineage>
</organism>
<dbReference type="SUPFAM" id="SSF47413">
    <property type="entry name" value="lambda repressor-like DNA-binding domains"/>
    <property type="match status" value="1"/>
</dbReference>
<comment type="caution">
    <text evidence="1">The sequence shown here is derived from an EMBL/GenBank/DDBJ whole genome shotgun (WGS) entry which is preliminary data.</text>
</comment>
<dbReference type="SUPFAM" id="SSF143880">
    <property type="entry name" value="NE0471 N-terminal domain-like"/>
    <property type="match status" value="1"/>
</dbReference>
<dbReference type="AlphaFoldDB" id="A0A1W9KX00"/>
<dbReference type="InterPro" id="IPR036782">
    <property type="entry name" value="NE0471-like_N"/>
</dbReference>
<reference evidence="1 2" key="1">
    <citation type="submission" date="2017-01" db="EMBL/GenBank/DDBJ databases">
        <title>Novel large sulfur bacteria in the metagenomes of groundwater-fed chemosynthetic microbial mats in the Lake Huron basin.</title>
        <authorList>
            <person name="Sharrar A.M."/>
            <person name="Flood B.E."/>
            <person name="Bailey J.V."/>
            <person name="Jones D.S."/>
            <person name="Biddanda B."/>
            <person name="Ruberg S.A."/>
            <person name="Marcus D.N."/>
            <person name="Dick G.J."/>
        </authorList>
    </citation>
    <scope>NUCLEOTIDE SEQUENCE [LARGE SCALE GENOMIC DNA]</scope>
    <source>
        <strain evidence="1">A7</strain>
    </source>
</reference>
<evidence type="ECO:0000313" key="2">
    <source>
        <dbReference type="Proteomes" id="UP000192505"/>
    </source>
</evidence>
<dbReference type="Proteomes" id="UP000192505">
    <property type="component" value="Unassembled WGS sequence"/>
</dbReference>
<accession>A0A1W9KX00</accession>
<dbReference type="InterPro" id="IPR018841">
    <property type="entry name" value="DUF2442"/>
</dbReference>
<evidence type="ECO:0000313" key="1">
    <source>
        <dbReference type="EMBL" id="OQW89168.1"/>
    </source>
</evidence>
<dbReference type="Pfam" id="PF10387">
    <property type="entry name" value="DUF2442"/>
    <property type="match status" value="1"/>
</dbReference>
<dbReference type="EMBL" id="MTEI01000002">
    <property type="protein sequence ID" value="OQW89168.1"/>
    <property type="molecule type" value="Genomic_DNA"/>
</dbReference>
<protein>
    <recommendedName>
        <fullName evidence="3">DUF2442 domain-containing protein</fullName>
    </recommendedName>
</protein>
<name>A0A1W9KX00_9BURK</name>